<sequence length="45" mass="5073">MHELTNSMIYLYIGSGLLLLLTLIVGLLLVRTSRAVRMKKICVPE</sequence>
<evidence type="ECO:0000256" key="1">
    <source>
        <dbReference type="SAM" id="Phobius"/>
    </source>
</evidence>
<dbReference type="AlphaFoldDB" id="G2DF07"/>
<keyword evidence="1" id="KW-0812">Transmembrane</keyword>
<name>G2DF07_9GAMM</name>
<evidence type="ECO:0000313" key="2">
    <source>
        <dbReference type="EMBL" id="EGV50780.1"/>
    </source>
</evidence>
<comment type="caution">
    <text evidence="2">The sequence shown here is derived from an EMBL/GenBank/DDBJ whole genome shotgun (WGS) entry which is preliminary data.</text>
</comment>
<organism evidence="2 3">
    <name type="scientific">endosymbiont of Riftia pachyptila</name>
    <name type="common">vent Ph05</name>
    <dbReference type="NCBI Taxonomy" id="1048808"/>
    <lineage>
        <taxon>Bacteria</taxon>
        <taxon>Pseudomonadati</taxon>
        <taxon>Pseudomonadota</taxon>
        <taxon>Gammaproteobacteria</taxon>
        <taxon>sulfur-oxidizing symbionts</taxon>
    </lineage>
</organism>
<reference evidence="2" key="1">
    <citation type="journal article" date="2011" name="ISME J.">
        <title>The endosymbionts of the deep-sea tubeworms Riftia pachyptila and Tevnia jerichonana share an identical physiology as revealed by proteogenomic analyses.</title>
        <authorList>
            <person name="Gardebrecht A."/>
            <person name="Markert S."/>
            <person name="Felbeck H."/>
            <person name="Thuermer A."/>
            <person name="Albrecht D."/>
            <person name="Wollherr A."/>
            <person name="Kabisch J."/>
            <person name="Lehmann R."/>
            <person name="Daniel R."/>
            <person name="Liesegang H."/>
            <person name="Hecker M."/>
            <person name="Sievert S.M."/>
            <person name="Schweder T."/>
        </authorList>
    </citation>
    <scope>NUCLEOTIDE SEQUENCE [LARGE SCALE GENOMIC DNA]</scope>
</reference>
<keyword evidence="3" id="KW-1185">Reference proteome</keyword>
<dbReference type="EMBL" id="AFOC01000063">
    <property type="protein sequence ID" value="EGV50780.1"/>
    <property type="molecule type" value="Genomic_DNA"/>
</dbReference>
<gene>
    <name evidence="2" type="ORF">Rifp1Sym_cj00040</name>
</gene>
<protein>
    <submittedName>
        <fullName evidence="2">Uncharacterized protein</fullName>
    </submittedName>
</protein>
<proteinExistence type="predicted"/>
<accession>G2DF07</accession>
<feature type="transmembrane region" description="Helical" evidence="1">
    <location>
        <begin position="12"/>
        <end position="30"/>
    </location>
</feature>
<dbReference type="Proteomes" id="UP000004491">
    <property type="component" value="Unassembled WGS sequence"/>
</dbReference>
<keyword evidence="1" id="KW-0472">Membrane</keyword>
<evidence type="ECO:0000313" key="3">
    <source>
        <dbReference type="Proteomes" id="UP000004491"/>
    </source>
</evidence>
<keyword evidence="1" id="KW-1133">Transmembrane helix</keyword>